<name>A0A4R6VVG7_9HYPH</name>
<evidence type="ECO:0000313" key="2">
    <source>
        <dbReference type="Proteomes" id="UP000295391"/>
    </source>
</evidence>
<accession>A0A4R6VVG7</accession>
<dbReference type="RefSeq" id="WP_133571431.1">
    <property type="nucleotide sequence ID" value="NZ_SNYR01000001.1"/>
</dbReference>
<comment type="caution">
    <text evidence="1">The sequence shown here is derived from an EMBL/GenBank/DDBJ whole genome shotgun (WGS) entry which is preliminary data.</text>
</comment>
<reference evidence="1 2" key="1">
    <citation type="submission" date="2019-03" db="EMBL/GenBank/DDBJ databases">
        <title>Genomic Encyclopedia of Type Strains, Phase III (KMG-III): the genomes of soil and plant-associated and newly described type strains.</title>
        <authorList>
            <person name="Whitman W."/>
        </authorList>
    </citation>
    <scope>NUCLEOTIDE SEQUENCE [LARGE SCALE GENOMIC DNA]</scope>
    <source>
        <strain evidence="1 2">CGMCC 1.7002</strain>
    </source>
</reference>
<gene>
    <name evidence="1" type="ORF">ATL17_0759</name>
</gene>
<dbReference type="EMBL" id="SNYR01000001">
    <property type="protein sequence ID" value="TDQ66756.1"/>
    <property type="molecule type" value="Genomic_DNA"/>
</dbReference>
<dbReference type="AlphaFoldDB" id="A0A4R6VVG7"/>
<dbReference type="Proteomes" id="UP000295391">
    <property type="component" value="Unassembled WGS sequence"/>
</dbReference>
<dbReference type="OrthoDB" id="8635217at2"/>
<organism evidence="1 2">
    <name type="scientific">Maritalea mobilis</name>
    <dbReference type="NCBI Taxonomy" id="483324"/>
    <lineage>
        <taxon>Bacteria</taxon>
        <taxon>Pseudomonadati</taxon>
        <taxon>Pseudomonadota</taxon>
        <taxon>Alphaproteobacteria</taxon>
        <taxon>Hyphomicrobiales</taxon>
        <taxon>Devosiaceae</taxon>
        <taxon>Maritalea</taxon>
    </lineage>
</organism>
<keyword evidence="2" id="KW-1185">Reference proteome</keyword>
<protein>
    <recommendedName>
        <fullName evidence="3">4-oxalocrotonate tautomerase</fullName>
    </recommendedName>
</protein>
<evidence type="ECO:0008006" key="3">
    <source>
        <dbReference type="Google" id="ProtNLM"/>
    </source>
</evidence>
<sequence>MPVLRMSGLPQKDPAKISAALKKVCLALADVCGCDPKHVWATWQDIAPDLYVEGDLAATAQPDQTHPPIGQLFCYGHSTPDEIDKLLSVAATTLGEALGLGDNIFITYHSVPAGTVFDGGKVR</sequence>
<proteinExistence type="predicted"/>
<evidence type="ECO:0000313" key="1">
    <source>
        <dbReference type="EMBL" id="TDQ66756.1"/>
    </source>
</evidence>